<proteinExistence type="predicted"/>
<evidence type="ECO:0000313" key="2">
    <source>
        <dbReference type="Proteomes" id="UP000831701"/>
    </source>
</evidence>
<feature type="non-terminal residue" evidence="1">
    <location>
        <position position="1"/>
    </location>
</feature>
<reference evidence="1" key="1">
    <citation type="submission" date="2022-04" db="EMBL/GenBank/DDBJ databases">
        <title>Jade perch genome.</title>
        <authorList>
            <person name="Chao B."/>
        </authorList>
    </citation>
    <scope>NUCLEOTIDE SEQUENCE</scope>
    <source>
        <strain evidence="1">CB-2022</strain>
    </source>
</reference>
<comment type="caution">
    <text evidence="1">The sequence shown here is derived from an EMBL/GenBank/DDBJ whole genome shotgun (WGS) entry which is preliminary data.</text>
</comment>
<name>A0ACB8X1D7_9TELE</name>
<keyword evidence="2" id="KW-1185">Reference proteome</keyword>
<dbReference type="Proteomes" id="UP000831701">
    <property type="component" value="Chromosome 4"/>
</dbReference>
<sequence length="712" mass="77730">DAMAPRGALMPLVIICNTRPSLETHKQQPEHSEGAAGARAYLPAQWSRLILRLPFPVAPSLSFYITHLCAYISISSLIRVVFKNNVSDGLSGFGQHKATVTVTLGPPQQEDRAVLVRCYYVTGDEQERRQDMVTRTKKIFVGGLSANTVVEDVKQYFEQFGKRLLASMSLGCHNRPFMSRLSWFSCSTGLEPDPGGGAEWEEEEELNQFTATGLRRDKGSLTVNKSQSIYLLYALRLCKSLTGPLRDGIISVLKQTDRVDDAMLMFDKTTNRHRGFGFITFESEDIVEKVCEIHFHEINNKMVECKKAQPKEVMFPPGTRGRARGLPYTMDAFMLGMGMLSYPNIVATYGRGYTGFAPSYSYQFPALQNAPILITGRQLKRVIKMPSLIFAQFLHSKLYLMGTADSAQQVVLGSTASLAAEYENLQGGLVGNETVPYAEDEGFGCHNRPHACFPATAYGPVAAAAVAAARGSGRGARGRGGYLAYPQSTGPGLPDYGFYSAPSDQRGGPCSFADYGSLGPQAAQMLHSEHATSACNSPLQHLHSPDQFKNPVCESLTRKSVETLLSLNKGANPSRPGGFPGANSPGPVADLYGPSSQDSAVGNYISAASPQPGSGFGPSITFICEQYRCKIICGAEERLPASTDFWSFVTHSIFDSLMNKCQEEWPQEECNDLPAHWTISLSTGALTIKPHVASMKYRVIKITVDKVEAETH</sequence>
<gene>
    <name evidence="1" type="ORF">L3Q82_022125</name>
</gene>
<dbReference type="EMBL" id="CM041534">
    <property type="protein sequence ID" value="KAI3373528.1"/>
    <property type="molecule type" value="Genomic_DNA"/>
</dbReference>
<evidence type="ECO:0000313" key="1">
    <source>
        <dbReference type="EMBL" id="KAI3373528.1"/>
    </source>
</evidence>
<accession>A0ACB8X1D7</accession>
<protein>
    <submittedName>
        <fullName evidence="1">Uncharacterized protein</fullName>
    </submittedName>
</protein>
<organism evidence="1 2">
    <name type="scientific">Scortum barcoo</name>
    <name type="common">barcoo grunter</name>
    <dbReference type="NCBI Taxonomy" id="214431"/>
    <lineage>
        <taxon>Eukaryota</taxon>
        <taxon>Metazoa</taxon>
        <taxon>Chordata</taxon>
        <taxon>Craniata</taxon>
        <taxon>Vertebrata</taxon>
        <taxon>Euteleostomi</taxon>
        <taxon>Actinopterygii</taxon>
        <taxon>Neopterygii</taxon>
        <taxon>Teleostei</taxon>
        <taxon>Neoteleostei</taxon>
        <taxon>Acanthomorphata</taxon>
        <taxon>Eupercaria</taxon>
        <taxon>Centrarchiformes</taxon>
        <taxon>Terapontoidei</taxon>
        <taxon>Terapontidae</taxon>
        <taxon>Scortum</taxon>
    </lineage>
</organism>